<protein>
    <submittedName>
        <fullName evidence="1">Uncharacterized protein</fullName>
    </submittedName>
</protein>
<sequence length="527" mass="56545">MSTLCPGCLRSFTKTGLNIHLGKTTNASCSAIYAAMRNVLPSDSSSGDEDDSVPPGQENPPPVADPEEPHDLDNADGPDSLAEGPVPFPGDFFGQDYAPADFGFQEDGGDIEMQDPSPDDDFDVTMGINTEDDSDGSSDSDDEDDHDRWEPPPPPTATAGTDSEQDDVDGSSHGDYDAGLDPGHDSPSLSNPATRQEAEEHLRRVASIERFPGTTAGAPVQQASRTNIYEDYLQAVAGAENPYAPFPSFMNWAIARWAKLRGPGSTALTELLGIPGLPEALQLSFKTANELNAIIDKHLPGRRPRFQREDVIVADEAFDVYFRDIIECIRALFGDAEFAQHLVFAPEQGTRAAKARGNHHSPDNLVGQDPGHPLPWQDSLPRVPHDWQHSERAASQALSMRASSPRIPSNVALGTYHEQGGATSNTRQPMYTPSGRTLGACSTSHSFALPLSFAPAAIAWMSADSVATPWQKRTLGLQGVYPMELALGASYHDTTADMASSSMRSPTRCAQRSVGCAGGCRTKSETP</sequence>
<name>A0ACC1QAH7_9APHY</name>
<dbReference type="Proteomes" id="UP001144978">
    <property type="component" value="Unassembled WGS sequence"/>
</dbReference>
<proteinExistence type="predicted"/>
<evidence type="ECO:0000313" key="1">
    <source>
        <dbReference type="EMBL" id="KAJ3017247.1"/>
    </source>
</evidence>
<gene>
    <name evidence="1" type="ORF">NUW54_g631</name>
</gene>
<dbReference type="EMBL" id="JANSHE010000085">
    <property type="protein sequence ID" value="KAJ3017247.1"/>
    <property type="molecule type" value="Genomic_DNA"/>
</dbReference>
<evidence type="ECO:0000313" key="2">
    <source>
        <dbReference type="Proteomes" id="UP001144978"/>
    </source>
</evidence>
<comment type="caution">
    <text evidence="1">The sequence shown here is derived from an EMBL/GenBank/DDBJ whole genome shotgun (WGS) entry which is preliminary data.</text>
</comment>
<keyword evidence="2" id="KW-1185">Reference proteome</keyword>
<reference evidence="1" key="1">
    <citation type="submission" date="2022-08" db="EMBL/GenBank/DDBJ databases">
        <title>Genome Sequence of Pycnoporus sanguineus.</title>
        <authorList>
            <person name="Buettner E."/>
        </authorList>
    </citation>
    <scope>NUCLEOTIDE SEQUENCE</scope>
    <source>
        <strain evidence="1">CG-C14</strain>
    </source>
</reference>
<organism evidence="1 2">
    <name type="scientific">Trametes sanguinea</name>
    <dbReference type="NCBI Taxonomy" id="158606"/>
    <lineage>
        <taxon>Eukaryota</taxon>
        <taxon>Fungi</taxon>
        <taxon>Dikarya</taxon>
        <taxon>Basidiomycota</taxon>
        <taxon>Agaricomycotina</taxon>
        <taxon>Agaricomycetes</taxon>
        <taxon>Polyporales</taxon>
        <taxon>Polyporaceae</taxon>
        <taxon>Trametes</taxon>
    </lineage>
</organism>
<accession>A0ACC1QAH7</accession>